<accession>A0A9E6ZGY6</accession>
<dbReference type="STRING" id="1356854.N007_15075"/>
<dbReference type="SUPFAM" id="SSF53850">
    <property type="entry name" value="Periplasmic binding protein-like II"/>
    <property type="match status" value="1"/>
</dbReference>
<dbReference type="KEGG" id="aaco:K1I37_08530"/>
<dbReference type="AlphaFoldDB" id="T0BNM1"/>
<accession>T0BNM1</accession>
<proteinExistence type="predicted"/>
<organism evidence="1 2">
    <name type="scientific">Alicyclobacillus acidoterrestris (strain ATCC 49025 / DSM 3922 / CIP 106132 / NCIMB 13137 / GD3B)</name>
    <dbReference type="NCBI Taxonomy" id="1356854"/>
    <lineage>
        <taxon>Bacteria</taxon>
        <taxon>Bacillati</taxon>
        <taxon>Bacillota</taxon>
        <taxon>Bacilli</taxon>
        <taxon>Bacillales</taxon>
        <taxon>Alicyclobacillaceae</taxon>
        <taxon>Alicyclobacillus</taxon>
    </lineage>
</organism>
<dbReference type="Gene3D" id="3.40.190.10">
    <property type="entry name" value="Periplasmic binding protein-like II"/>
    <property type="match status" value="1"/>
</dbReference>
<sequence>MTLFHEEGVSPTIRLEVTEVQTVVGFVAAEIGVSILPGSTRWQFARTGRLVDWDWM</sequence>
<dbReference type="InterPro" id="IPR005119">
    <property type="entry name" value="LysR_subst-bd"/>
</dbReference>
<dbReference type="RefSeq" id="WP_021298195.1">
    <property type="nucleotide sequence ID" value="NZ_AURB01000179.1"/>
</dbReference>
<keyword evidence="2" id="KW-1185">Reference proteome</keyword>
<evidence type="ECO:0000313" key="1">
    <source>
        <dbReference type="EMBL" id="UNO50487.1"/>
    </source>
</evidence>
<evidence type="ECO:0000313" key="2">
    <source>
        <dbReference type="Proteomes" id="UP000829401"/>
    </source>
</evidence>
<reference evidence="2" key="1">
    <citation type="journal article" date="2022" name="G3 (Bethesda)">
        <title>Unveiling the complete genome sequence of Alicyclobacillus acidoterrestris DSM 3922T, a taint-producing strain.</title>
        <authorList>
            <person name="Leonardo I.C."/>
            <person name="Barreto Crespo M.T."/>
            <person name="Gaspar F.B."/>
        </authorList>
    </citation>
    <scope>NUCLEOTIDE SEQUENCE [LARGE SCALE GENOMIC DNA]</scope>
    <source>
        <strain evidence="2">DSM 3922</strain>
    </source>
</reference>
<name>T0BNM1_ALIAG</name>
<dbReference type="Pfam" id="PF03466">
    <property type="entry name" value="LysR_substrate"/>
    <property type="match status" value="1"/>
</dbReference>
<gene>
    <name evidence="1" type="ORF">K1I37_08530</name>
</gene>
<dbReference type="EMBL" id="CP080467">
    <property type="protein sequence ID" value="UNO50487.1"/>
    <property type="molecule type" value="Genomic_DNA"/>
</dbReference>
<protein>
    <submittedName>
        <fullName evidence="1">LysR substrate-binding domain-containing protein</fullName>
    </submittedName>
</protein>
<dbReference type="Proteomes" id="UP000829401">
    <property type="component" value="Chromosome"/>
</dbReference>